<organism evidence="4 5">
    <name type="scientific">candidate division TA06 bacterium SM1_40</name>
    <dbReference type="NCBI Taxonomy" id="1703773"/>
    <lineage>
        <taxon>Bacteria</taxon>
        <taxon>Bacteria division TA06</taxon>
    </lineage>
</organism>
<gene>
    <name evidence="4" type="ORF">AMJ71_04145</name>
</gene>
<dbReference type="EMBL" id="LJVA01000034">
    <property type="protein sequence ID" value="KPL10180.1"/>
    <property type="molecule type" value="Genomic_DNA"/>
</dbReference>
<proteinExistence type="predicted"/>
<evidence type="ECO:0000256" key="2">
    <source>
        <dbReference type="ARBA" id="ARBA00022695"/>
    </source>
</evidence>
<sequence length="168" mass="18533">MRERNRKVKTIPEMAEIAGRLRSEGRRLVLANGCFDIIHVGHIRYLEGARAAGDLLLVAVNGDRSVRALKGDGRPLMPADERAEIVASFGCVNYVIIFDEPTVDHVLTRIQPAVHAKGTDYTPESVPERETVRSYGGEVAIVGDRKCHATRNIIDIIVRRFSARTCGG</sequence>
<keyword evidence="2" id="KW-0548">Nucleotidyltransferase</keyword>
<name>A0A0S8JK98_UNCT6</name>
<dbReference type="PANTHER" id="PTHR43793:SF2">
    <property type="entry name" value="BIFUNCTIONAL PROTEIN HLDE"/>
    <property type="match status" value="1"/>
</dbReference>
<keyword evidence="1" id="KW-0808">Transferase</keyword>
<evidence type="ECO:0000259" key="3">
    <source>
        <dbReference type="Pfam" id="PF01467"/>
    </source>
</evidence>
<evidence type="ECO:0000313" key="4">
    <source>
        <dbReference type="EMBL" id="KPL10180.1"/>
    </source>
</evidence>
<dbReference type="Proteomes" id="UP000051035">
    <property type="component" value="Unassembled WGS sequence"/>
</dbReference>
<dbReference type="SUPFAM" id="SSF52374">
    <property type="entry name" value="Nucleotidylyl transferase"/>
    <property type="match status" value="1"/>
</dbReference>
<dbReference type="InterPro" id="IPR004821">
    <property type="entry name" value="Cyt_trans-like"/>
</dbReference>
<dbReference type="AlphaFoldDB" id="A0A0S8JK98"/>
<dbReference type="InterPro" id="IPR050385">
    <property type="entry name" value="Archaeal_FAD_synthase"/>
</dbReference>
<evidence type="ECO:0000256" key="1">
    <source>
        <dbReference type="ARBA" id="ARBA00022679"/>
    </source>
</evidence>
<dbReference type="NCBIfam" id="TIGR00125">
    <property type="entry name" value="cyt_tran_rel"/>
    <property type="match status" value="1"/>
</dbReference>
<dbReference type="Gene3D" id="3.40.50.620">
    <property type="entry name" value="HUPs"/>
    <property type="match status" value="1"/>
</dbReference>
<feature type="domain" description="Cytidyltransferase-like" evidence="3">
    <location>
        <begin position="30"/>
        <end position="138"/>
    </location>
</feature>
<reference evidence="4 5" key="1">
    <citation type="journal article" date="2015" name="Microbiome">
        <title>Genomic resolution of linkages in carbon, nitrogen, and sulfur cycling among widespread estuary sediment bacteria.</title>
        <authorList>
            <person name="Baker B.J."/>
            <person name="Lazar C.S."/>
            <person name="Teske A.P."/>
            <person name="Dick G.J."/>
        </authorList>
    </citation>
    <scope>NUCLEOTIDE SEQUENCE [LARGE SCALE GENOMIC DNA]</scope>
    <source>
        <strain evidence="4">SM1_40</strain>
    </source>
</reference>
<dbReference type="Pfam" id="PF01467">
    <property type="entry name" value="CTP_transf_like"/>
    <property type="match status" value="1"/>
</dbReference>
<accession>A0A0S8JK98</accession>
<comment type="caution">
    <text evidence="4">The sequence shown here is derived from an EMBL/GenBank/DDBJ whole genome shotgun (WGS) entry which is preliminary data.</text>
</comment>
<evidence type="ECO:0000313" key="5">
    <source>
        <dbReference type="Proteomes" id="UP000051035"/>
    </source>
</evidence>
<protein>
    <submittedName>
        <fullName evidence="4">ADP-heptose synthase</fullName>
    </submittedName>
</protein>
<dbReference type="GO" id="GO:0016779">
    <property type="term" value="F:nucleotidyltransferase activity"/>
    <property type="evidence" value="ECO:0007669"/>
    <property type="project" value="UniProtKB-KW"/>
</dbReference>
<dbReference type="InterPro" id="IPR014729">
    <property type="entry name" value="Rossmann-like_a/b/a_fold"/>
</dbReference>
<dbReference type="PANTHER" id="PTHR43793">
    <property type="entry name" value="FAD SYNTHASE"/>
    <property type="match status" value="1"/>
</dbReference>